<dbReference type="EMBL" id="VBTE01000015">
    <property type="protein sequence ID" value="TLQ07581.1"/>
    <property type="molecule type" value="Genomic_DNA"/>
</dbReference>
<dbReference type="RefSeq" id="WP_138471680.1">
    <property type="nucleotide sequence ID" value="NZ_VBTE01000015.1"/>
</dbReference>
<dbReference type="SUPFAM" id="SSF54060">
    <property type="entry name" value="His-Me finger endonucleases"/>
    <property type="match status" value="1"/>
</dbReference>
<dbReference type="Pfam" id="PF13392">
    <property type="entry name" value="HNH_3"/>
    <property type="match status" value="1"/>
</dbReference>
<dbReference type="AlphaFoldDB" id="A0A5R9C417"/>
<keyword evidence="2" id="KW-0540">Nuclease</keyword>
<dbReference type="Gene3D" id="3.90.75.20">
    <property type="match status" value="1"/>
</dbReference>
<proteinExistence type="predicted"/>
<keyword evidence="2" id="KW-0378">Hydrolase</keyword>
<dbReference type="Proteomes" id="UP000307201">
    <property type="component" value="Unassembled WGS sequence"/>
</dbReference>
<dbReference type="InterPro" id="IPR044925">
    <property type="entry name" value="His-Me_finger_sf"/>
</dbReference>
<dbReference type="InterPro" id="IPR003615">
    <property type="entry name" value="HNH_nuc"/>
</dbReference>
<name>A0A5R9C417_9LACT</name>
<sequence length="202" mass="23716">MNEVKRYTKEQIEFIRSIAKGKPIKEITKEFNELFKSDRKQGSIRYIMSKHGIKNGLRGNPETAFKKGHVSWNNGMKGLQIGGKETQFKRGSKPITEKPDGTERFWNGWWQIKSGNEWIYKHRFIWEQAYGEIPPNHVILFKDNDKNNVTLDNLFMTTMQAKTSVAIRKLRSQYEPLNIAEHKLAELRIKVNYMEEVTINAR</sequence>
<reference evidence="2 3" key="1">
    <citation type="submission" date="2019-05" db="EMBL/GenBank/DDBJ databases">
        <title>The metagenome of a microbial culture collection derived from dairy environment covers the genomic content of the human microbiome.</title>
        <authorList>
            <person name="Roder T."/>
            <person name="Wuthrich D."/>
            <person name="Sattari Z."/>
            <person name="Von Ah U."/>
            <person name="Bar C."/>
            <person name="Ronchi F."/>
            <person name="Macpherson A.J."/>
            <person name="Ganal-Vonarburg S.C."/>
            <person name="Bruggmann R."/>
            <person name="Vergeres G."/>
        </authorList>
    </citation>
    <scope>NUCLEOTIDE SEQUENCE [LARGE SCALE GENOMIC DNA]</scope>
    <source>
        <strain evidence="2 3">FAM 24235</strain>
    </source>
</reference>
<evidence type="ECO:0000259" key="1">
    <source>
        <dbReference type="Pfam" id="PF13392"/>
    </source>
</evidence>
<evidence type="ECO:0000313" key="2">
    <source>
        <dbReference type="EMBL" id="TLQ07581.1"/>
    </source>
</evidence>
<dbReference type="GO" id="GO:0004519">
    <property type="term" value="F:endonuclease activity"/>
    <property type="evidence" value="ECO:0007669"/>
    <property type="project" value="UniProtKB-KW"/>
</dbReference>
<comment type="caution">
    <text evidence="2">The sequence shown here is derived from an EMBL/GenBank/DDBJ whole genome shotgun (WGS) entry which is preliminary data.</text>
</comment>
<accession>A0A5R9C417</accession>
<feature type="domain" description="HNH nuclease" evidence="1">
    <location>
        <begin position="120"/>
        <end position="160"/>
    </location>
</feature>
<keyword evidence="2" id="KW-0255">Endonuclease</keyword>
<evidence type="ECO:0000313" key="3">
    <source>
        <dbReference type="Proteomes" id="UP000307201"/>
    </source>
</evidence>
<gene>
    <name evidence="2" type="ORF">FEZ48_06255</name>
</gene>
<dbReference type="OrthoDB" id="6638408at2"/>
<protein>
    <submittedName>
        <fullName evidence="2">HNH endonuclease</fullName>
    </submittedName>
</protein>
<organism evidence="2 3">
    <name type="scientific">Marinilactibacillus psychrotolerans</name>
    <dbReference type="NCBI Taxonomy" id="191770"/>
    <lineage>
        <taxon>Bacteria</taxon>
        <taxon>Bacillati</taxon>
        <taxon>Bacillota</taxon>
        <taxon>Bacilli</taxon>
        <taxon>Lactobacillales</taxon>
        <taxon>Carnobacteriaceae</taxon>
        <taxon>Marinilactibacillus</taxon>
    </lineage>
</organism>